<feature type="transmembrane region" description="Helical" evidence="9">
    <location>
        <begin position="475"/>
        <end position="495"/>
    </location>
</feature>
<feature type="transmembrane region" description="Helical" evidence="9">
    <location>
        <begin position="153"/>
        <end position="175"/>
    </location>
</feature>
<sequence length="505" mass="58407">MKQKIDRQQTGSLLQKCYAILWPIKRNELRKFFSMAALMFLILLNQNLIRSIKDSLVVNLIGVEVLSFIKPFIEMPAGILFVVIYTILCNKMSTENIFRIIVLFFLFFFILFGFFLFPNQELLHPNPSIVHNYIRIYPYLKWFFVMWGKWTLILFYMMGELWPMIIFTLLYWQLANKITKTEDAGRFYFFSNLFGQTNLLISGSIMIYFSRSAHFLLPWLGIHKRGVELTIAAFTIVVVGLGLLILFLHRYIEKYIMHRQMIQTETVGRAKLSLGLQESFKMIVRSKYLGLICLLMISYSMVINLTEALWFHYTSLFYQQDLSCFITFQGKILFWIGIFTLICSFLGTTVMRKLGWLGAALVTPIMTFVIGVSFFIFVVAKHFNFLLETIYGMPTIGIIVAVGGLQNILAKGAKYCFFDATKEMVYIPLDNERQTKGKAAVDIVGGKIGKFSGSILQVICYTIFSGYTPDQLSPFLMGMFFLICIIWITATCMLSKEYHKLLIKS</sequence>
<evidence type="ECO:0000256" key="9">
    <source>
        <dbReference type="RuleBase" id="RU363121"/>
    </source>
</evidence>
<evidence type="ECO:0000256" key="3">
    <source>
        <dbReference type="ARBA" id="ARBA00022448"/>
    </source>
</evidence>
<evidence type="ECO:0000256" key="8">
    <source>
        <dbReference type="ARBA" id="ARBA00023136"/>
    </source>
</evidence>
<reference evidence="10 11" key="1">
    <citation type="submission" date="2018-09" db="EMBL/GenBank/DDBJ databases">
        <title>Comparative Genomics of Wolbachia-Cardinium Dual Endosymbiosis in a Plant-Parasitic Nematode.</title>
        <authorList>
            <person name="Brown A.M.V."/>
            <person name="Wasala S.K."/>
            <person name="Howe D.K."/>
            <person name="Peetz A.B."/>
            <person name="Zasada I.A."/>
            <person name="Denver D.R."/>
        </authorList>
    </citation>
    <scope>NUCLEOTIDE SEQUENCE [LARGE SCALE GENOMIC DNA]</scope>
    <source>
        <strain evidence="10 11">Pp_1</strain>
    </source>
</reference>
<comment type="caution">
    <text evidence="10">The sequence shown here is derived from an EMBL/GenBank/DDBJ whole genome shotgun (WGS) entry which is preliminary data.</text>
</comment>
<dbReference type="GO" id="GO:0016020">
    <property type="term" value="C:membrane"/>
    <property type="evidence" value="ECO:0007669"/>
    <property type="project" value="UniProtKB-SubCell"/>
</dbReference>
<evidence type="ECO:0000256" key="6">
    <source>
        <dbReference type="ARBA" id="ARBA00022840"/>
    </source>
</evidence>
<keyword evidence="3 9" id="KW-0813">Transport</keyword>
<dbReference type="AlphaFoldDB" id="A0A3N2QB03"/>
<feature type="transmembrane region" description="Helical" evidence="9">
    <location>
        <begin position="451"/>
        <end position="469"/>
    </location>
</feature>
<protein>
    <recommendedName>
        <fullName evidence="9">ADP,ATP carrier protein</fullName>
    </recommendedName>
</protein>
<organism evidence="10 11">
    <name type="scientific">Candidatus Cardinium hertigii</name>
    <dbReference type="NCBI Taxonomy" id="247481"/>
    <lineage>
        <taxon>Bacteria</taxon>
        <taxon>Pseudomonadati</taxon>
        <taxon>Bacteroidota</taxon>
        <taxon>Cytophagia</taxon>
        <taxon>Cytophagales</taxon>
        <taxon>Amoebophilaceae</taxon>
        <taxon>Candidatus Cardinium</taxon>
    </lineage>
</organism>
<keyword evidence="6 9" id="KW-0067">ATP-binding</keyword>
<dbReference type="RefSeq" id="WP_123663658.1">
    <property type="nucleotide sequence ID" value="NZ_RARA01000027.1"/>
</dbReference>
<dbReference type="GO" id="GO:0005524">
    <property type="term" value="F:ATP binding"/>
    <property type="evidence" value="ECO:0007669"/>
    <property type="project" value="UniProtKB-KW"/>
</dbReference>
<feature type="transmembrane region" description="Helical" evidence="9">
    <location>
        <begin position="100"/>
        <end position="117"/>
    </location>
</feature>
<evidence type="ECO:0000256" key="5">
    <source>
        <dbReference type="ARBA" id="ARBA00022741"/>
    </source>
</evidence>
<feature type="transmembrane region" description="Helical" evidence="9">
    <location>
        <begin position="187"/>
        <end position="209"/>
    </location>
</feature>
<feature type="transmembrane region" description="Helical" evidence="9">
    <location>
        <begin position="385"/>
        <end position="405"/>
    </location>
</feature>
<feature type="transmembrane region" description="Helical" evidence="9">
    <location>
        <begin position="332"/>
        <end position="350"/>
    </location>
</feature>
<dbReference type="PANTHER" id="PTHR31187">
    <property type="match status" value="1"/>
</dbReference>
<keyword evidence="5 9" id="KW-0547">Nucleotide-binding</keyword>
<comment type="similarity">
    <text evidence="2 9">Belongs to the ADP/ATP translocase tlc family.</text>
</comment>
<accession>A0A3N2QB03</accession>
<dbReference type="Pfam" id="PF03219">
    <property type="entry name" value="TLC"/>
    <property type="match status" value="1"/>
</dbReference>
<evidence type="ECO:0000256" key="7">
    <source>
        <dbReference type="ARBA" id="ARBA00022989"/>
    </source>
</evidence>
<evidence type="ECO:0000256" key="4">
    <source>
        <dbReference type="ARBA" id="ARBA00022692"/>
    </source>
</evidence>
<keyword evidence="11" id="KW-1185">Reference proteome</keyword>
<feature type="transmembrane region" description="Helical" evidence="9">
    <location>
        <begin position="288"/>
        <end position="312"/>
    </location>
</feature>
<proteinExistence type="inferred from homology"/>
<dbReference type="InterPro" id="IPR004667">
    <property type="entry name" value="ADP_ATP_car_bac_type"/>
</dbReference>
<comment type="subcellular location">
    <subcellularLocation>
        <location evidence="1 9">Membrane</location>
        <topology evidence="1 9">Multi-pass membrane protein</topology>
    </subcellularLocation>
</comment>
<dbReference type="GO" id="GO:0005471">
    <property type="term" value="F:ATP:ADP antiporter activity"/>
    <property type="evidence" value="ECO:0007669"/>
    <property type="project" value="InterPro"/>
</dbReference>
<gene>
    <name evidence="10" type="ORF">EDM02_05415</name>
</gene>
<evidence type="ECO:0000256" key="1">
    <source>
        <dbReference type="ARBA" id="ARBA00004141"/>
    </source>
</evidence>
<evidence type="ECO:0000313" key="10">
    <source>
        <dbReference type="EMBL" id="ROT46983.1"/>
    </source>
</evidence>
<keyword evidence="4 9" id="KW-0812">Transmembrane</keyword>
<name>A0A3N2QB03_9BACT</name>
<dbReference type="EMBL" id="RARA01000027">
    <property type="protein sequence ID" value="ROT46983.1"/>
    <property type="molecule type" value="Genomic_DNA"/>
</dbReference>
<keyword evidence="7 9" id="KW-1133">Transmembrane helix</keyword>
<feature type="transmembrane region" description="Helical" evidence="9">
    <location>
        <begin position="357"/>
        <end position="379"/>
    </location>
</feature>
<feature type="transmembrane region" description="Helical" evidence="9">
    <location>
        <begin position="69"/>
        <end position="88"/>
    </location>
</feature>
<dbReference type="OrthoDB" id="975242at2"/>
<dbReference type="Proteomes" id="UP000270927">
    <property type="component" value="Unassembled WGS sequence"/>
</dbReference>
<dbReference type="PANTHER" id="PTHR31187:SF1">
    <property type="entry name" value="ADP,ATP CARRIER PROTEIN 1"/>
    <property type="match status" value="1"/>
</dbReference>
<evidence type="ECO:0000256" key="2">
    <source>
        <dbReference type="ARBA" id="ARBA00007127"/>
    </source>
</evidence>
<evidence type="ECO:0000313" key="11">
    <source>
        <dbReference type="Proteomes" id="UP000270927"/>
    </source>
</evidence>
<keyword evidence="8 9" id="KW-0472">Membrane</keyword>
<feature type="transmembrane region" description="Helical" evidence="9">
    <location>
        <begin position="229"/>
        <end position="252"/>
    </location>
</feature>
<feature type="transmembrane region" description="Helical" evidence="9">
    <location>
        <begin position="32"/>
        <end position="49"/>
    </location>
</feature>